<evidence type="ECO:0000313" key="2">
    <source>
        <dbReference type="EMBL" id="ROQ30103.1"/>
    </source>
</evidence>
<name>A0A3N1PNL2_9GAMM</name>
<evidence type="ECO:0000256" key="1">
    <source>
        <dbReference type="HAMAP-Rule" id="MF_00676"/>
    </source>
</evidence>
<dbReference type="Proteomes" id="UP000268033">
    <property type="component" value="Unassembled WGS sequence"/>
</dbReference>
<dbReference type="InterPro" id="IPR005358">
    <property type="entry name" value="Puta_zinc/iron-chelating_dom"/>
</dbReference>
<dbReference type="PANTHER" id="PTHR37421:SF1">
    <property type="entry name" value="UPF0260 PROTEIN YCGN"/>
    <property type="match status" value="1"/>
</dbReference>
<dbReference type="AlphaFoldDB" id="A0A3N1PNL2"/>
<dbReference type="NCBIfam" id="NF003501">
    <property type="entry name" value="PRK05170.1-5"/>
    <property type="match status" value="1"/>
</dbReference>
<dbReference type="RefSeq" id="WP_123420889.1">
    <property type="nucleotide sequence ID" value="NZ_JBLXEP010000004.1"/>
</dbReference>
<evidence type="ECO:0000313" key="3">
    <source>
        <dbReference type="Proteomes" id="UP000268033"/>
    </source>
</evidence>
<accession>A0A3N1PNL2</accession>
<dbReference type="InterPro" id="IPR008228">
    <property type="entry name" value="UCP006173"/>
</dbReference>
<dbReference type="Pfam" id="PF03692">
    <property type="entry name" value="CxxCxxCC"/>
    <property type="match status" value="1"/>
</dbReference>
<keyword evidence="3" id="KW-1185">Reference proteome</keyword>
<comment type="similarity">
    <text evidence="1">Belongs to the UPF0260 family.</text>
</comment>
<dbReference type="PIRSF" id="PIRSF006173">
    <property type="entry name" value="UCP006173"/>
    <property type="match status" value="1"/>
</dbReference>
<organism evidence="2 3">
    <name type="scientific">Gallaecimonas pentaromativorans</name>
    <dbReference type="NCBI Taxonomy" id="584787"/>
    <lineage>
        <taxon>Bacteria</taxon>
        <taxon>Pseudomonadati</taxon>
        <taxon>Pseudomonadota</taxon>
        <taxon>Gammaproteobacteria</taxon>
        <taxon>Enterobacterales</taxon>
        <taxon>Gallaecimonadaceae</taxon>
        <taxon>Gallaecimonas</taxon>
    </lineage>
</organism>
<dbReference type="EMBL" id="RJUL01000002">
    <property type="protein sequence ID" value="ROQ30103.1"/>
    <property type="molecule type" value="Genomic_DNA"/>
</dbReference>
<dbReference type="PANTHER" id="PTHR37421">
    <property type="entry name" value="UPF0260 PROTEIN YCGN"/>
    <property type="match status" value="1"/>
</dbReference>
<proteinExistence type="inferred from homology"/>
<gene>
    <name evidence="2" type="ORF">EDC28_102496</name>
</gene>
<reference evidence="2 3" key="1">
    <citation type="submission" date="2018-11" db="EMBL/GenBank/DDBJ databases">
        <title>Genomic Encyclopedia of Type Strains, Phase IV (KMG-IV): sequencing the most valuable type-strain genomes for metagenomic binning, comparative biology and taxonomic classification.</title>
        <authorList>
            <person name="Goeker M."/>
        </authorList>
    </citation>
    <scope>NUCLEOTIDE SEQUENCE [LARGE SCALE GENOMIC DNA]</scope>
    <source>
        <strain evidence="2 3">DSM 21945</strain>
    </source>
</reference>
<comment type="caution">
    <text evidence="2">The sequence shown here is derived from an EMBL/GenBank/DDBJ whole genome shotgun (WGS) entry which is preliminary data.</text>
</comment>
<sequence>MSGVHYWETKGLKEMSQSEWEGLCDGCGKCCLHKLQDEDTDEIYHTAVACELLDLRSGGCSDYANRFAKVTDCLQLSADNLANFQWLPPSCAYRRLSEGRGLPSWHPLLNGGKKHKMHAADMSVRHKSVSEGLDLDPADFIVTWPLEDVD</sequence>
<dbReference type="HAMAP" id="MF_00676">
    <property type="entry name" value="UPF0260"/>
    <property type="match status" value="1"/>
</dbReference>
<protein>
    <recommendedName>
        <fullName evidence="1">UPF0260 protein EDC28_102496</fullName>
    </recommendedName>
</protein>
<dbReference type="STRING" id="584787.GCA_001247655_00486"/>
<dbReference type="NCBIfam" id="NF003507">
    <property type="entry name" value="PRK05170.2-5"/>
    <property type="match status" value="1"/>
</dbReference>